<dbReference type="EMBL" id="PQGA01000001">
    <property type="protein sequence ID" value="POR56195.1"/>
    <property type="molecule type" value="Genomic_DNA"/>
</dbReference>
<reference evidence="1 2" key="1">
    <citation type="submission" date="2018-01" db="EMBL/GenBank/DDBJ databases">
        <title>Genomic Encyclopedia of Type Strains, Phase III (KMG-III): the genomes of soil and plant-associated and newly described type strains.</title>
        <authorList>
            <person name="Whitman W."/>
        </authorList>
    </citation>
    <scope>NUCLEOTIDE SEQUENCE [LARGE SCALE GENOMIC DNA]</scope>
    <source>
        <strain evidence="1 2">JCM 18070</strain>
    </source>
</reference>
<accession>A0A2S4MNG8</accession>
<organism evidence="1 2">
    <name type="scientific">Paraburkholderia eburnea</name>
    <dbReference type="NCBI Taxonomy" id="1189126"/>
    <lineage>
        <taxon>Bacteria</taxon>
        <taxon>Pseudomonadati</taxon>
        <taxon>Pseudomonadota</taxon>
        <taxon>Betaproteobacteria</taxon>
        <taxon>Burkholderiales</taxon>
        <taxon>Burkholderiaceae</taxon>
        <taxon>Paraburkholderia</taxon>
    </lineage>
</organism>
<dbReference type="AlphaFoldDB" id="A0A2S4MNG8"/>
<evidence type="ECO:0000313" key="2">
    <source>
        <dbReference type="Proteomes" id="UP000237381"/>
    </source>
</evidence>
<name>A0A2S4MNG8_9BURK</name>
<proteinExistence type="predicted"/>
<protein>
    <submittedName>
        <fullName evidence="1">Uncharacterized protein</fullName>
    </submittedName>
</protein>
<gene>
    <name evidence="1" type="ORF">B0G62_101592</name>
</gene>
<dbReference type="Proteomes" id="UP000237381">
    <property type="component" value="Unassembled WGS sequence"/>
</dbReference>
<sequence length="197" mass="22256">MRLIRKTSLPARTFCKAEPLTHGRIANRAEKANLRCRCCARKLHRDFIVCGASRNGRGFESATGFVVANEEHLAFRRLLSAFAVRVRSIVQASTEITAPRPWEGLYLDPVVDVQCDRLDLRTRLESCIKATVRTLIAPRRDLSLDSLPQRHVVDIVAYEGSTPILDLPYAMLEVNGLLRQIAEKHLRCATLFFHGFS</sequence>
<evidence type="ECO:0000313" key="1">
    <source>
        <dbReference type="EMBL" id="POR56195.1"/>
    </source>
</evidence>
<comment type="caution">
    <text evidence="1">The sequence shown here is derived from an EMBL/GenBank/DDBJ whole genome shotgun (WGS) entry which is preliminary data.</text>
</comment>
<keyword evidence="2" id="KW-1185">Reference proteome</keyword>